<keyword evidence="2" id="KW-1185">Reference proteome</keyword>
<dbReference type="GO" id="GO:0004601">
    <property type="term" value="F:peroxidase activity"/>
    <property type="evidence" value="ECO:0007669"/>
    <property type="project" value="UniProtKB-KW"/>
</dbReference>
<dbReference type="PANTHER" id="PTHR30521:SF0">
    <property type="entry name" value="DYP-TYPE PEROXIDASE FAMILY PROTEIN"/>
    <property type="match status" value="1"/>
</dbReference>
<dbReference type="PANTHER" id="PTHR30521">
    <property type="entry name" value="DEFERROCHELATASE/PEROXIDASE"/>
    <property type="match status" value="1"/>
</dbReference>
<keyword evidence="1" id="KW-0560">Oxidoreductase</keyword>
<dbReference type="NCBIfam" id="TIGR01413">
    <property type="entry name" value="Dyp_perox_fam"/>
    <property type="match status" value="1"/>
</dbReference>
<dbReference type="Pfam" id="PF04261">
    <property type="entry name" value="Dyp_perox_N"/>
    <property type="match status" value="1"/>
</dbReference>
<dbReference type="InterPro" id="IPR011008">
    <property type="entry name" value="Dimeric_a/b-barrel"/>
</dbReference>
<dbReference type="PROSITE" id="PS51404">
    <property type="entry name" value="DYP_PEROXIDASE"/>
    <property type="match status" value="1"/>
</dbReference>
<dbReference type="EMBL" id="JBHEZX010000002">
    <property type="protein sequence ID" value="MFC1408779.1"/>
    <property type="molecule type" value="Genomic_DNA"/>
</dbReference>
<evidence type="ECO:0000313" key="1">
    <source>
        <dbReference type="EMBL" id="MFC1408779.1"/>
    </source>
</evidence>
<proteinExistence type="predicted"/>
<evidence type="ECO:0000313" key="2">
    <source>
        <dbReference type="Proteomes" id="UP001592582"/>
    </source>
</evidence>
<dbReference type="InterPro" id="IPR048328">
    <property type="entry name" value="Dyp_perox_C"/>
</dbReference>
<comment type="caution">
    <text evidence="1">The sequence shown here is derived from an EMBL/GenBank/DDBJ whole genome shotgun (WGS) entry which is preliminary data.</text>
</comment>
<dbReference type="Proteomes" id="UP001592582">
    <property type="component" value="Unassembled WGS sequence"/>
</dbReference>
<reference evidence="1 2" key="1">
    <citation type="submission" date="2024-09" db="EMBL/GenBank/DDBJ databases">
        <authorList>
            <person name="Lee S.D."/>
        </authorList>
    </citation>
    <scope>NUCLEOTIDE SEQUENCE [LARGE SCALE GENOMIC DNA]</scope>
    <source>
        <strain evidence="1 2">N1-1</strain>
    </source>
</reference>
<keyword evidence="1" id="KW-0575">Peroxidase</keyword>
<dbReference type="InterPro" id="IPR006314">
    <property type="entry name" value="Dyp_peroxidase"/>
</dbReference>
<dbReference type="Pfam" id="PF20628">
    <property type="entry name" value="Dyp_perox_C"/>
    <property type="match status" value="1"/>
</dbReference>
<dbReference type="InterPro" id="IPR048327">
    <property type="entry name" value="Dyp_perox_N"/>
</dbReference>
<protein>
    <submittedName>
        <fullName evidence="1">Dyp-type peroxidase</fullName>
    </submittedName>
</protein>
<organism evidence="1 2">
    <name type="scientific">Streptacidiphilus alkalitolerans</name>
    <dbReference type="NCBI Taxonomy" id="3342712"/>
    <lineage>
        <taxon>Bacteria</taxon>
        <taxon>Bacillati</taxon>
        <taxon>Actinomycetota</taxon>
        <taxon>Actinomycetes</taxon>
        <taxon>Kitasatosporales</taxon>
        <taxon>Streptomycetaceae</taxon>
        <taxon>Streptacidiphilus</taxon>
    </lineage>
</organism>
<dbReference type="SUPFAM" id="SSF54909">
    <property type="entry name" value="Dimeric alpha+beta barrel"/>
    <property type="match status" value="1"/>
</dbReference>
<sequence>MPTPAPTPQPVPQPVLSPLTRASLFLVLTVDPGGEPAVRELLADLAGLRRAIGFGYPDAQLSVVAGIGSEAWDRLVDRPRPAELHPFRELRGARHHAPATPGDLLLHLRATRQDLCFSLGTEIMNRLRGHVAVADEVAGFSYLDQRDLLGFVDGTENPVGREAADAVLVGEQDPAYAGGSYVVVQKYLHDLDAWNRLPVEQQEQIIGRRKLTNLELDTPGSHVVLNTITDPDGTERKILRDNMPFGSPGSGEFGTYFIGYARTPEVTEEMLRHMFLGDGPTSHDRILDFSTAVTGTLFFAPPADFLEDLADQPAS</sequence>
<gene>
    <name evidence="1" type="ORF">ACEZDG_05745</name>
</gene>
<name>A0ABV6V4Y4_9ACTN</name>
<accession>A0ABV6V4Y4</accession>